<keyword evidence="2" id="KW-1185">Reference proteome</keyword>
<dbReference type="Proteomes" id="UP001371456">
    <property type="component" value="Unassembled WGS sequence"/>
</dbReference>
<comment type="caution">
    <text evidence="1">The sequence shown here is derived from an EMBL/GenBank/DDBJ whole genome shotgun (WGS) entry which is preliminary data.</text>
</comment>
<sequence>MHTTCQGDFGISDEYSVIAPPPVNRKCKRMSKPCYSNVEKWSEEDISAFIEVLHDDATKYAFNGSTINGPHWRKKINKVVNISKFKLNELNHYELLDEIFGKSIALGNHVVYSTMPVSQPTIDEPTEVEDDIFSCDDNPVNTESVYQPMSVNIDNDNGSGKWTMCDVSIPTDGITSSRRQKKYTYNNRRHIQ</sequence>
<accession>A0AAN8UCP5</accession>
<evidence type="ECO:0000313" key="1">
    <source>
        <dbReference type="EMBL" id="KAK6803666.1"/>
    </source>
</evidence>
<dbReference type="AlphaFoldDB" id="A0AAN8UCP5"/>
<gene>
    <name evidence="1" type="ORF">RDI58_001450</name>
</gene>
<reference evidence="1 2" key="1">
    <citation type="submission" date="2024-02" db="EMBL/GenBank/DDBJ databases">
        <title>de novo genome assembly of Solanum bulbocastanum strain 11H21.</title>
        <authorList>
            <person name="Hosaka A.J."/>
        </authorList>
    </citation>
    <scope>NUCLEOTIDE SEQUENCE [LARGE SCALE GENOMIC DNA]</scope>
    <source>
        <tissue evidence="1">Young leaves</tissue>
    </source>
</reference>
<evidence type="ECO:0000313" key="2">
    <source>
        <dbReference type="Proteomes" id="UP001371456"/>
    </source>
</evidence>
<proteinExistence type="predicted"/>
<protein>
    <submittedName>
        <fullName evidence="1">Uncharacterized protein</fullName>
    </submittedName>
</protein>
<organism evidence="1 2">
    <name type="scientific">Solanum bulbocastanum</name>
    <name type="common">Wild potato</name>
    <dbReference type="NCBI Taxonomy" id="147425"/>
    <lineage>
        <taxon>Eukaryota</taxon>
        <taxon>Viridiplantae</taxon>
        <taxon>Streptophyta</taxon>
        <taxon>Embryophyta</taxon>
        <taxon>Tracheophyta</taxon>
        <taxon>Spermatophyta</taxon>
        <taxon>Magnoliopsida</taxon>
        <taxon>eudicotyledons</taxon>
        <taxon>Gunneridae</taxon>
        <taxon>Pentapetalae</taxon>
        <taxon>asterids</taxon>
        <taxon>lamiids</taxon>
        <taxon>Solanales</taxon>
        <taxon>Solanaceae</taxon>
        <taxon>Solanoideae</taxon>
        <taxon>Solaneae</taxon>
        <taxon>Solanum</taxon>
    </lineage>
</organism>
<dbReference type="EMBL" id="JBANQN010000001">
    <property type="protein sequence ID" value="KAK6803666.1"/>
    <property type="molecule type" value="Genomic_DNA"/>
</dbReference>
<name>A0AAN8UCP5_SOLBU</name>